<gene>
    <name evidence="2" type="ORF">RFI_02535</name>
</gene>
<organism evidence="2 3">
    <name type="scientific">Reticulomyxa filosa</name>
    <dbReference type="NCBI Taxonomy" id="46433"/>
    <lineage>
        <taxon>Eukaryota</taxon>
        <taxon>Sar</taxon>
        <taxon>Rhizaria</taxon>
        <taxon>Retaria</taxon>
        <taxon>Foraminifera</taxon>
        <taxon>Monothalamids</taxon>
        <taxon>Reticulomyxidae</taxon>
        <taxon>Reticulomyxa</taxon>
    </lineage>
</organism>
<keyword evidence="3" id="KW-1185">Reference proteome</keyword>
<proteinExistence type="predicted"/>
<comment type="caution">
    <text evidence="2">The sequence shown here is derived from an EMBL/GenBank/DDBJ whole genome shotgun (WGS) entry which is preliminary data.</text>
</comment>
<evidence type="ECO:0000313" key="3">
    <source>
        <dbReference type="Proteomes" id="UP000023152"/>
    </source>
</evidence>
<dbReference type="AlphaFoldDB" id="X6P8M8"/>
<name>X6P8M8_RETFI</name>
<reference evidence="2 3" key="1">
    <citation type="journal article" date="2013" name="Curr. Biol.">
        <title>The Genome of the Foraminiferan Reticulomyxa filosa.</title>
        <authorList>
            <person name="Glockner G."/>
            <person name="Hulsmann N."/>
            <person name="Schleicher M."/>
            <person name="Noegel A.A."/>
            <person name="Eichinger L."/>
            <person name="Gallinger C."/>
            <person name="Pawlowski J."/>
            <person name="Sierra R."/>
            <person name="Euteneuer U."/>
            <person name="Pillet L."/>
            <person name="Moustafa A."/>
            <person name="Platzer M."/>
            <person name="Groth M."/>
            <person name="Szafranski K."/>
            <person name="Schliwa M."/>
        </authorList>
    </citation>
    <scope>NUCLEOTIDE SEQUENCE [LARGE SCALE GENOMIC DNA]</scope>
</reference>
<sequence>MTTSNEPLDTPEPEIILDERPPNNNKTTTTLLPLLLINPQNNDKILERCQLMKELECLECDETTPTLTSISTSKSTLITAPQQTEKKFFTFKEYCMILYYNFIRKGSPHMIQFSDKQLIADIEKVLFSTQIDQKDGTIKKCLRSTIPFNVYDKMWLAVFRYVHQMCYEQFVIWLNSHY</sequence>
<evidence type="ECO:0000313" key="2">
    <source>
        <dbReference type="EMBL" id="ETO34556.1"/>
    </source>
</evidence>
<dbReference type="Proteomes" id="UP000023152">
    <property type="component" value="Unassembled WGS sequence"/>
</dbReference>
<accession>X6P8M8</accession>
<evidence type="ECO:0000256" key="1">
    <source>
        <dbReference type="SAM" id="MobiDB-lite"/>
    </source>
</evidence>
<feature type="region of interest" description="Disordered" evidence="1">
    <location>
        <begin position="1"/>
        <end position="24"/>
    </location>
</feature>
<dbReference type="EMBL" id="ASPP01002466">
    <property type="protein sequence ID" value="ETO34556.1"/>
    <property type="molecule type" value="Genomic_DNA"/>
</dbReference>
<protein>
    <submittedName>
        <fullName evidence="2">Uncharacterized protein</fullName>
    </submittedName>
</protein>